<keyword evidence="5 11" id="KW-0812">Transmembrane</keyword>
<evidence type="ECO:0000256" key="10">
    <source>
        <dbReference type="ARBA" id="ARBA00023264"/>
    </source>
</evidence>
<dbReference type="PANTHER" id="PTHR14269">
    <property type="entry name" value="CDP-DIACYLGLYCEROL--GLYCEROL-3-PHOSPHATE 3-PHOSPHATIDYLTRANSFERASE-RELATED"/>
    <property type="match status" value="1"/>
</dbReference>
<evidence type="ECO:0000256" key="8">
    <source>
        <dbReference type="ARBA" id="ARBA00023136"/>
    </source>
</evidence>
<dbReference type="InterPro" id="IPR000462">
    <property type="entry name" value="CDP-OH_P_trans"/>
</dbReference>
<comment type="subcellular location">
    <subcellularLocation>
        <location evidence="1">Membrane</location>
        <topology evidence="1">Multi-pass membrane protein</topology>
    </subcellularLocation>
</comment>
<protein>
    <recommendedName>
        <fullName evidence="13">CDP-diacylglycerol--glycerol-3-phosphate 3-phosphatidyltransferase</fullName>
    </recommendedName>
</protein>
<dbReference type="InterPro" id="IPR004570">
    <property type="entry name" value="Phosphatidylglycerol_P_synth"/>
</dbReference>
<keyword evidence="9" id="KW-0594">Phospholipid biosynthesis</keyword>
<organism evidence="12">
    <name type="scientific">marine metagenome</name>
    <dbReference type="NCBI Taxonomy" id="408172"/>
    <lineage>
        <taxon>unclassified sequences</taxon>
        <taxon>metagenomes</taxon>
        <taxon>ecological metagenomes</taxon>
    </lineage>
</organism>
<feature type="transmembrane region" description="Helical" evidence="11">
    <location>
        <begin position="62"/>
        <end position="82"/>
    </location>
</feature>
<reference evidence="12" key="1">
    <citation type="submission" date="2018-05" db="EMBL/GenBank/DDBJ databases">
        <authorList>
            <person name="Lanie J.A."/>
            <person name="Ng W.-L."/>
            <person name="Kazmierczak K.M."/>
            <person name="Andrzejewski T.M."/>
            <person name="Davidsen T.M."/>
            <person name="Wayne K.J."/>
            <person name="Tettelin H."/>
            <person name="Glass J.I."/>
            <person name="Rusch D."/>
            <person name="Podicherti R."/>
            <person name="Tsui H.-C.T."/>
            <person name="Winkler M.E."/>
        </authorList>
    </citation>
    <scope>NUCLEOTIDE SEQUENCE</scope>
</reference>
<dbReference type="PIRSF" id="PIRSF000847">
    <property type="entry name" value="Phos_ph_gly_syn"/>
    <property type="match status" value="1"/>
</dbReference>
<evidence type="ECO:0000313" key="12">
    <source>
        <dbReference type="EMBL" id="SVA37889.1"/>
    </source>
</evidence>
<dbReference type="InterPro" id="IPR050324">
    <property type="entry name" value="CDP-alcohol_PTase-I"/>
</dbReference>
<feature type="transmembrane region" description="Helical" evidence="11">
    <location>
        <begin position="94"/>
        <end position="113"/>
    </location>
</feature>
<dbReference type="GO" id="GO:0008444">
    <property type="term" value="F:CDP-diacylglycerol-glycerol-3-phosphate 3-phosphatidyltransferase activity"/>
    <property type="evidence" value="ECO:0007669"/>
    <property type="project" value="InterPro"/>
</dbReference>
<dbReference type="Pfam" id="PF01066">
    <property type="entry name" value="CDP-OH_P_transf"/>
    <property type="match status" value="1"/>
</dbReference>
<sequence>MISTVPNFLTLLRIALIPFIVVLYLTGAPGIWVAGVFLLTSATDWLDGFLARRMNQVSPFGAFLDPVADKLMIAVVLVMLVSDRQVLNATLSPSIFAVVIAIIIGREIAISALREWMAEIGNRTRVTVNQMGKVKTTVQMIAITLLLYQHDLWIVPVFRVGEVLLYTAAMLTLWSMISYLRAAWPALNGFGKG</sequence>
<name>A0A381VBZ0_9ZZZZ</name>
<evidence type="ECO:0000256" key="6">
    <source>
        <dbReference type="ARBA" id="ARBA00022989"/>
    </source>
</evidence>
<feature type="transmembrane region" description="Helical" evidence="11">
    <location>
        <begin position="163"/>
        <end position="184"/>
    </location>
</feature>
<keyword evidence="10" id="KW-1208">Phospholipid metabolism</keyword>
<feature type="transmembrane region" description="Helical" evidence="11">
    <location>
        <begin position="31"/>
        <end position="50"/>
    </location>
</feature>
<evidence type="ECO:0000256" key="2">
    <source>
        <dbReference type="ARBA" id="ARBA00010441"/>
    </source>
</evidence>
<evidence type="ECO:0000256" key="9">
    <source>
        <dbReference type="ARBA" id="ARBA00023209"/>
    </source>
</evidence>
<dbReference type="PROSITE" id="PS00379">
    <property type="entry name" value="CDP_ALCOHOL_P_TRANSF"/>
    <property type="match status" value="1"/>
</dbReference>
<dbReference type="NCBIfam" id="TIGR00560">
    <property type="entry name" value="pgsA"/>
    <property type="match status" value="1"/>
</dbReference>
<keyword evidence="6 11" id="KW-1133">Transmembrane helix</keyword>
<dbReference type="Gene3D" id="1.20.120.1760">
    <property type="match status" value="1"/>
</dbReference>
<dbReference type="GO" id="GO:0046474">
    <property type="term" value="P:glycerophospholipid biosynthetic process"/>
    <property type="evidence" value="ECO:0007669"/>
    <property type="project" value="TreeGrafter"/>
</dbReference>
<evidence type="ECO:0000256" key="3">
    <source>
        <dbReference type="ARBA" id="ARBA00022516"/>
    </source>
</evidence>
<dbReference type="InterPro" id="IPR043130">
    <property type="entry name" value="CDP-OH_PTrfase_TM_dom"/>
</dbReference>
<evidence type="ECO:0000256" key="7">
    <source>
        <dbReference type="ARBA" id="ARBA00023098"/>
    </source>
</evidence>
<keyword evidence="3" id="KW-0444">Lipid biosynthesis</keyword>
<feature type="transmembrane region" description="Helical" evidence="11">
    <location>
        <begin position="134"/>
        <end position="151"/>
    </location>
</feature>
<dbReference type="GO" id="GO:0016020">
    <property type="term" value="C:membrane"/>
    <property type="evidence" value="ECO:0007669"/>
    <property type="project" value="UniProtKB-SubCell"/>
</dbReference>
<evidence type="ECO:0000256" key="5">
    <source>
        <dbReference type="ARBA" id="ARBA00022692"/>
    </source>
</evidence>
<dbReference type="InterPro" id="IPR048254">
    <property type="entry name" value="CDP_ALCOHOL_P_TRANSF_CS"/>
</dbReference>
<keyword evidence="7" id="KW-0443">Lipid metabolism</keyword>
<evidence type="ECO:0000256" key="1">
    <source>
        <dbReference type="ARBA" id="ARBA00004141"/>
    </source>
</evidence>
<dbReference type="EMBL" id="UINC01008417">
    <property type="protein sequence ID" value="SVA37889.1"/>
    <property type="molecule type" value="Genomic_DNA"/>
</dbReference>
<evidence type="ECO:0008006" key="13">
    <source>
        <dbReference type="Google" id="ProtNLM"/>
    </source>
</evidence>
<evidence type="ECO:0000256" key="4">
    <source>
        <dbReference type="ARBA" id="ARBA00022679"/>
    </source>
</evidence>
<dbReference type="AlphaFoldDB" id="A0A381VBZ0"/>
<keyword evidence="8 11" id="KW-0472">Membrane</keyword>
<comment type="similarity">
    <text evidence="2">Belongs to the CDP-alcohol phosphatidyltransferase class-I family.</text>
</comment>
<gene>
    <name evidence="12" type="ORF">METZ01_LOCUS90743</name>
</gene>
<keyword evidence="4" id="KW-0808">Transferase</keyword>
<accession>A0A381VBZ0</accession>
<proteinExistence type="inferred from homology"/>
<evidence type="ECO:0000256" key="11">
    <source>
        <dbReference type="SAM" id="Phobius"/>
    </source>
</evidence>
<dbReference type="PANTHER" id="PTHR14269:SF62">
    <property type="entry name" value="CDP-DIACYLGLYCEROL--GLYCEROL-3-PHOSPHATE 3-PHOSPHATIDYLTRANSFERASE 1, CHLOROPLASTIC"/>
    <property type="match status" value="1"/>
</dbReference>